<dbReference type="PANTHER" id="PTHR42923">
    <property type="entry name" value="PROTOPORPHYRINOGEN OXIDASE"/>
    <property type="match status" value="1"/>
</dbReference>
<evidence type="ECO:0000313" key="2">
    <source>
        <dbReference type="EMBL" id="PWR23518.1"/>
    </source>
</evidence>
<dbReference type="PROSITE" id="PS51318">
    <property type="entry name" value="TAT"/>
    <property type="match status" value="1"/>
</dbReference>
<evidence type="ECO:0000256" key="1">
    <source>
        <dbReference type="SAM" id="SignalP"/>
    </source>
</evidence>
<organism evidence="2 3">
    <name type="scientific">Zavarzinia compransoris</name>
    <dbReference type="NCBI Taxonomy" id="1264899"/>
    <lineage>
        <taxon>Bacteria</taxon>
        <taxon>Pseudomonadati</taxon>
        <taxon>Pseudomonadota</taxon>
        <taxon>Alphaproteobacteria</taxon>
        <taxon>Rhodospirillales</taxon>
        <taxon>Zavarziniaceae</taxon>
        <taxon>Zavarzinia</taxon>
    </lineage>
</organism>
<dbReference type="OrthoDB" id="231484at2"/>
<dbReference type="RefSeq" id="WP_109919551.1">
    <property type="nucleotide sequence ID" value="NZ_QGLF01000001.1"/>
</dbReference>
<dbReference type="AlphaFoldDB" id="A0A317E8T4"/>
<keyword evidence="1" id="KW-0732">Signal</keyword>
<comment type="caution">
    <text evidence="2">The sequence shown here is derived from an EMBL/GenBank/DDBJ whole genome shotgun (WGS) entry which is preliminary data.</text>
</comment>
<dbReference type="SUPFAM" id="SSF51905">
    <property type="entry name" value="FAD/NAD(P)-binding domain"/>
    <property type="match status" value="1"/>
</dbReference>
<dbReference type="Proteomes" id="UP000246077">
    <property type="component" value="Unassembled WGS sequence"/>
</dbReference>
<gene>
    <name evidence="2" type="ORF">DKG75_02800</name>
</gene>
<dbReference type="InterPro" id="IPR036188">
    <property type="entry name" value="FAD/NAD-bd_sf"/>
</dbReference>
<accession>A0A317E8T4</accession>
<dbReference type="InterPro" id="IPR050464">
    <property type="entry name" value="Zeta_carotene_desat/Oxidored"/>
</dbReference>
<dbReference type="Gene3D" id="3.50.50.60">
    <property type="entry name" value="FAD/NAD(P)-binding domain"/>
    <property type="match status" value="1"/>
</dbReference>
<sequence>MKTRPTRRAMMAGAAAAGLGGGAFALSLPAPAAPVPGRLDGLDAATGHRLRSGDFPPPARTVRTRIAIVGGGVSGLAAARRLARAGLDDLLVLELEDEAGGNARGGRNAVSAYPWGAHYVPLPTDESTEVRRLFEELGVITGYDAAGLPLYDELMLSADPQERLQIHGRWQEGLVPNIGATADDRAQYARFFAFVHGLSERRGRDGRRPFAIPVDESSADPAWRDLDRLTMKAWMEAEGYTSERLHWYVNYSCRDDFGTPHGETSAWAGLHYFAARSGRAGNAAAGSVLTWPEGNAWLTTRMAAPLGGRIRPRCLAWNIAAAEAGGLRLQIFDAARDESFTVEAEAAILAVPRFIAARLWPAHGAEGFSYAPWAVANITLGRLPGGTGEPLAWDNAIYRSAMLGYVVATHQDPRRHHDRTVITYYWPLSHLRPAAARAEAFGRDLAAWQALFEAEILRNHPSLKGKLERIDIRLFGHAMVRPVPGFIWGPARAAALVQTPPVFAAHADLGGMSIFEEAYTKGIAAAEAALAFLGNGRPG</sequence>
<proteinExistence type="predicted"/>
<feature type="signal peptide" evidence="1">
    <location>
        <begin position="1"/>
        <end position="32"/>
    </location>
</feature>
<dbReference type="GO" id="GO:0016491">
    <property type="term" value="F:oxidoreductase activity"/>
    <property type="evidence" value="ECO:0007669"/>
    <property type="project" value="TreeGrafter"/>
</dbReference>
<feature type="chain" id="PRO_5016338688" evidence="1">
    <location>
        <begin position="33"/>
        <end position="539"/>
    </location>
</feature>
<dbReference type="EMBL" id="QGLF01000001">
    <property type="protein sequence ID" value="PWR23518.1"/>
    <property type="molecule type" value="Genomic_DNA"/>
</dbReference>
<dbReference type="PANTHER" id="PTHR42923:SF39">
    <property type="entry name" value="AMINO OXIDASE"/>
    <property type="match status" value="1"/>
</dbReference>
<name>A0A317E8T4_9PROT</name>
<protein>
    <submittedName>
        <fullName evidence="2">Twin-arginine translocation pathway signal protein</fullName>
    </submittedName>
</protein>
<evidence type="ECO:0000313" key="3">
    <source>
        <dbReference type="Proteomes" id="UP000246077"/>
    </source>
</evidence>
<dbReference type="InterPro" id="IPR006311">
    <property type="entry name" value="TAT_signal"/>
</dbReference>
<reference evidence="3" key="1">
    <citation type="submission" date="2018-05" db="EMBL/GenBank/DDBJ databases">
        <title>Zavarzinia sp. HR-AS.</title>
        <authorList>
            <person name="Lee Y."/>
            <person name="Jeon C.O."/>
        </authorList>
    </citation>
    <scope>NUCLEOTIDE SEQUENCE [LARGE SCALE GENOMIC DNA]</scope>
    <source>
        <strain evidence="3">DSM 1231</strain>
    </source>
</reference>
<keyword evidence="3" id="KW-1185">Reference proteome</keyword>
<dbReference type="Pfam" id="PF13450">
    <property type="entry name" value="NAD_binding_8"/>
    <property type="match status" value="1"/>
</dbReference>